<proteinExistence type="predicted"/>
<name>A0AA39P3W5_9AGAR</name>
<accession>A0AA39P3W5</accession>
<keyword evidence="2" id="KW-1133">Transmembrane helix</keyword>
<reference evidence="3" key="1">
    <citation type="submission" date="2023-06" db="EMBL/GenBank/DDBJ databases">
        <authorList>
            <consortium name="Lawrence Berkeley National Laboratory"/>
            <person name="Ahrendt S."/>
            <person name="Sahu N."/>
            <person name="Indic B."/>
            <person name="Wong-Bajracharya J."/>
            <person name="Merenyi Z."/>
            <person name="Ke H.-M."/>
            <person name="Monk M."/>
            <person name="Kocsube S."/>
            <person name="Drula E."/>
            <person name="Lipzen A."/>
            <person name="Balint B."/>
            <person name="Henrissat B."/>
            <person name="Andreopoulos B."/>
            <person name="Martin F.M."/>
            <person name="Harder C.B."/>
            <person name="Rigling D."/>
            <person name="Ford K.L."/>
            <person name="Foster G.D."/>
            <person name="Pangilinan J."/>
            <person name="Papanicolaou A."/>
            <person name="Barry K."/>
            <person name="LaButti K."/>
            <person name="Viragh M."/>
            <person name="Koriabine M."/>
            <person name="Yan M."/>
            <person name="Riley R."/>
            <person name="Champramary S."/>
            <person name="Plett K.L."/>
            <person name="Tsai I.J."/>
            <person name="Slot J."/>
            <person name="Sipos G."/>
            <person name="Plett J."/>
            <person name="Nagy L.G."/>
            <person name="Grigoriev I.V."/>
        </authorList>
    </citation>
    <scope>NUCLEOTIDE SEQUENCE</scope>
    <source>
        <strain evidence="3">ICMP 16352</strain>
    </source>
</reference>
<evidence type="ECO:0000256" key="1">
    <source>
        <dbReference type="SAM" id="MobiDB-lite"/>
    </source>
</evidence>
<comment type="caution">
    <text evidence="3">The sequence shown here is derived from an EMBL/GenBank/DDBJ whole genome shotgun (WGS) entry which is preliminary data.</text>
</comment>
<dbReference type="AlphaFoldDB" id="A0AA39P3W5"/>
<evidence type="ECO:0000313" key="4">
    <source>
        <dbReference type="Proteomes" id="UP001175227"/>
    </source>
</evidence>
<evidence type="ECO:0000313" key="3">
    <source>
        <dbReference type="EMBL" id="KAK0477076.1"/>
    </source>
</evidence>
<feature type="compositionally biased region" description="Polar residues" evidence="1">
    <location>
        <begin position="191"/>
        <end position="206"/>
    </location>
</feature>
<dbReference type="EMBL" id="JAUEPR010000018">
    <property type="protein sequence ID" value="KAK0477076.1"/>
    <property type="molecule type" value="Genomic_DNA"/>
</dbReference>
<organism evidence="3 4">
    <name type="scientific">Armillaria novae-zelandiae</name>
    <dbReference type="NCBI Taxonomy" id="153914"/>
    <lineage>
        <taxon>Eukaryota</taxon>
        <taxon>Fungi</taxon>
        <taxon>Dikarya</taxon>
        <taxon>Basidiomycota</taxon>
        <taxon>Agaricomycotina</taxon>
        <taxon>Agaricomycetes</taxon>
        <taxon>Agaricomycetidae</taxon>
        <taxon>Agaricales</taxon>
        <taxon>Marasmiineae</taxon>
        <taxon>Physalacriaceae</taxon>
        <taxon>Armillaria</taxon>
    </lineage>
</organism>
<gene>
    <name evidence="3" type="ORF">IW261DRAFT_1421282</name>
</gene>
<dbReference type="Proteomes" id="UP001175227">
    <property type="component" value="Unassembled WGS sequence"/>
</dbReference>
<keyword evidence="2" id="KW-0472">Membrane</keyword>
<keyword evidence="2" id="KW-0812">Transmembrane</keyword>
<feature type="region of interest" description="Disordered" evidence="1">
    <location>
        <begin position="191"/>
        <end position="216"/>
    </location>
</feature>
<evidence type="ECO:0000256" key="2">
    <source>
        <dbReference type="SAM" id="Phobius"/>
    </source>
</evidence>
<keyword evidence="4" id="KW-1185">Reference proteome</keyword>
<protein>
    <submittedName>
        <fullName evidence="3">Uncharacterized protein</fullName>
    </submittedName>
</protein>
<feature type="transmembrane region" description="Helical" evidence="2">
    <location>
        <begin position="20"/>
        <end position="39"/>
    </location>
</feature>
<sequence length="237" mass="26468">MAPQSSYPEDPPARGFARRYKLFGIIALVSMYFVGASWLSGELSPICFPGNVIPFNLVSRSYLFNQAYTLWVHSWYPDLPTLSIPFLKARLYDVRSPDYSPFPCREFIHIRGGGEQLKGMRPRYDACHQKMLLLLGDPVQVALLRPSAGHHFRALLQLPVTLAMLRPNPIAVVSTRPWLIFASEAVDRTSNIEAGTKNPQTSSSTKPAPAHSAQPTELQNILRTYNAAGKLRNPDGF</sequence>